<evidence type="ECO:0000259" key="8">
    <source>
        <dbReference type="PROSITE" id="PS51297"/>
    </source>
</evidence>
<dbReference type="PROSITE" id="PS50066">
    <property type="entry name" value="MADS_BOX_2"/>
    <property type="match status" value="1"/>
</dbReference>
<protein>
    <recommendedName>
        <fullName evidence="11">Agamous-like MADS-box protein AGL27</fullName>
    </recommendedName>
</protein>
<accession>A0ABQ7W2I6</accession>
<comment type="caution">
    <text evidence="9">The sequence shown here is derived from an EMBL/GenBank/DDBJ whole genome shotgun (WGS) entry which is preliminary data.</text>
</comment>
<dbReference type="SMART" id="SM00432">
    <property type="entry name" value="MADS"/>
    <property type="match status" value="1"/>
</dbReference>
<dbReference type="Proteomes" id="UP000826656">
    <property type="component" value="Unassembled WGS sequence"/>
</dbReference>
<evidence type="ECO:0000313" key="10">
    <source>
        <dbReference type="Proteomes" id="UP000826656"/>
    </source>
</evidence>
<evidence type="ECO:0000256" key="5">
    <source>
        <dbReference type="ARBA" id="ARBA00023242"/>
    </source>
</evidence>
<reference evidence="9 10" key="1">
    <citation type="journal article" date="2021" name="bioRxiv">
        <title>Chromosome-scale and haplotype-resolved genome assembly of a tetraploid potato cultivar.</title>
        <authorList>
            <person name="Sun H."/>
            <person name="Jiao W.-B."/>
            <person name="Krause K."/>
            <person name="Campoy J.A."/>
            <person name="Goel M."/>
            <person name="Folz-Donahue K."/>
            <person name="Kukat C."/>
            <person name="Huettel B."/>
            <person name="Schneeberger K."/>
        </authorList>
    </citation>
    <scope>NUCLEOTIDE SEQUENCE [LARGE SCALE GENOMIC DNA]</scope>
    <source>
        <strain evidence="9">SolTubOtavaFocal</strain>
        <tissue evidence="9">Leaves</tissue>
    </source>
</reference>
<dbReference type="Pfam" id="PF00319">
    <property type="entry name" value="SRF-TF"/>
    <property type="match status" value="1"/>
</dbReference>
<dbReference type="PANTHER" id="PTHR48019">
    <property type="entry name" value="SERUM RESPONSE FACTOR HOMOLOG"/>
    <property type="match status" value="1"/>
</dbReference>
<name>A0ABQ7W2I6_SOLTU</name>
<proteinExistence type="predicted"/>
<evidence type="ECO:0008006" key="11">
    <source>
        <dbReference type="Google" id="ProtNLM"/>
    </source>
</evidence>
<keyword evidence="3" id="KW-0238">DNA-binding</keyword>
<evidence type="ECO:0000256" key="6">
    <source>
        <dbReference type="SAM" id="Coils"/>
    </source>
</evidence>
<gene>
    <name evidence="9" type="ORF">KY290_012101</name>
</gene>
<dbReference type="EMBL" id="JAIVGD010000005">
    <property type="protein sequence ID" value="KAH0774964.1"/>
    <property type="molecule type" value="Genomic_DNA"/>
</dbReference>
<keyword evidence="5" id="KW-0539">Nucleus</keyword>
<dbReference type="Pfam" id="PF01486">
    <property type="entry name" value="K-box"/>
    <property type="match status" value="1"/>
</dbReference>
<feature type="domain" description="MADS-box" evidence="7">
    <location>
        <begin position="1"/>
        <end position="61"/>
    </location>
</feature>
<dbReference type="Gene3D" id="3.40.1810.10">
    <property type="entry name" value="Transcription factor, MADS-box"/>
    <property type="match status" value="1"/>
</dbReference>
<feature type="domain" description="K-box" evidence="8">
    <location>
        <begin position="78"/>
        <end position="171"/>
    </location>
</feature>
<evidence type="ECO:0000259" key="7">
    <source>
        <dbReference type="PROSITE" id="PS50066"/>
    </source>
</evidence>
<evidence type="ECO:0000256" key="2">
    <source>
        <dbReference type="ARBA" id="ARBA00023015"/>
    </source>
</evidence>
<evidence type="ECO:0000256" key="1">
    <source>
        <dbReference type="ARBA" id="ARBA00004123"/>
    </source>
</evidence>
<keyword evidence="2" id="KW-0805">Transcription regulation</keyword>
<dbReference type="InterPro" id="IPR036879">
    <property type="entry name" value="TF_MADSbox_sf"/>
</dbReference>
<dbReference type="PRINTS" id="PR00404">
    <property type="entry name" value="MADSDOMAIN"/>
</dbReference>
<evidence type="ECO:0000313" key="9">
    <source>
        <dbReference type="EMBL" id="KAH0774964.1"/>
    </source>
</evidence>
<comment type="subcellular location">
    <subcellularLocation>
        <location evidence="1">Nucleus</location>
    </subcellularLocation>
</comment>
<sequence length="187" mass="21628">MGRRKLEIKRIESKSNRQMSFCKRSKGLMKKAKAISILCDVDVAVVIISNRGKLHEFSSTNSLTGILQRYETHVEAEIQAAEHSKYSSMTTGELLEETERQLEKTNADGLTVTDLIHLENELQTSLIQIRARKTHLMLESVKALHEKEKLLRKEKKHLEKNRARMKKNRKVNEMSDLPPQRVTLSFF</sequence>
<keyword evidence="10" id="KW-1185">Reference proteome</keyword>
<dbReference type="InterPro" id="IPR050142">
    <property type="entry name" value="MADS-box/MEF2_TF"/>
</dbReference>
<dbReference type="InterPro" id="IPR002487">
    <property type="entry name" value="TF_Kbox"/>
</dbReference>
<dbReference type="PROSITE" id="PS51297">
    <property type="entry name" value="K_BOX"/>
    <property type="match status" value="1"/>
</dbReference>
<keyword evidence="6" id="KW-0175">Coiled coil</keyword>
<evidence type="ECO:0000256" key="3">
    <source>
        <dbReference type="ARBA" id="ARBA00023125"/>
    </source>
</evidence>
<dbReference type="InterPro" id="IPR002100">
    <property type="entry name" value="TF_MADSbox"/>
</dbReference>
<organism evidence="9 10">
    <name type="scientific">Solanum tuberosum</name>
    <name type="common">Potato</name>
    <dbReference type="NCBI Taxonomy" id="4113"/>
    <lineage>
        <taxon>Eukaryota</taxon>
        <taxon>Viridiplantae</taxon>
        <taxon>Streptophyta</taxon>
        <taxon>Embryophyta</taxon>
        <taxon>Tracheophyta</taxon>
        <taxon>Spermatophyta</taxon>
        <taxon>Magnoliopsida</taxon>
        <taxon>eudicotyledons</taxon>
        <taxon>Gunneridae</taxon>
        <taxon>Pentapetalae</taxon>
        <taxon>asterids</taxon>
        <taxon>lamiids</taxon>
        <taxon>Solanales</taxon>
        <taxon>Solanaceae</taxon>
        <taxon>Solanoideae</taxon>
        <taxon>Solaneae</taxon>
        <taxon>Solanum</taxon>
    </lineage>
</organism>
<evidence type="ECO:0000256" key="4">
    <source>
        <dbReference type="ARBA" id="ARBA00023163"/>
    </source>
</evidence>
<keyword evidence="4" id="KW-0804">Transcription</keyword>
<feature type="coiled-coil region" evidence="6">
    <location>
        <begin position="141"/>
        <end position="168"/>
    </location>
</feature>
<dbReference type="SUPFAM" id="SSF55455">
    <property type="entry name" value="SRF-like"/>
    <property type="match status" value="1"/>
</dbReference>